<dbReference type="AlphaFoldDB" id="A0A9J6CTL3"/>
<sequence length="320" mass="35922">MKILILTLIFGGFLLKNSFALKCMMCEIEDDPSQTCDYETCPKSAEYCETLISKVNGNYSIILSCATKDKCSGKFVEDGLEDCKHSKTNTECYTCCNDEDNCNSLDLALESLPKDIFNKKSSKKESILKTLKKIVKAGDDGEVKKPETNKKNNSKKTRIDDSLEEIDLELVDYENNEKVAVKDTKEKAKDEEILENNGLIFNEIDLTKKDKNVTEKEKPSDKDVTLSDIDNDFNADQNSFDIAPKINIESETVKNSSDADKFNYKIITEEESDSGIGNFTEISTNNTESNKTKTSKSNASKTFNSLIVIISSILILSYFF</sequence>
<dbReference type="OrthoDB" id="10631000at2759"/>
<keyword evidence="4" id="KW-1185">Reference proteome</keyword>
<evidence type="ECO:0000313" key="4">
    <source>
        <dbReference type="Proteomes" id="UP001107558"/>
    </source>
</evidence>
<feature type="chain" id="PRO_5039951745" evidence="2">
    <location>
        <begin position="21"/>
        <end position="320"/>
    </location>
</feature>
<evidence type="ECO:0000313" key="3">
    <source>
        <dbReference type="EMBL" id="KAG5685043.1"/>
    </source>
</evidence>
<evidence type="ECO:0000256" key="1">
    <source>
        <dbReference type="SAM" id="MobiDB-lite"/>
    </source>
</evidence>
<protein>
    <submittedName>
        <fullName evidence="3">Uncharacterized protein</fullName>
    </submittedName>
</protein>
<feature type="compositionally biased region" description="Low complexity" evidence="1">
    <location>
        <begin position="278"/>
        <end position="289"/>
    </location>
</feature>
<accession>A0A9J6CTL3</accession>
<keyword evidence="2" id="KW-0732">Signal</keyword>
<proteinExistence type="predicted"/>
<dbReference type="EMBL" id="JADBJN010000001">
    <property type="protein sequence ID" value="KAG5685043.1"/>
    <property type="molecule type" value="Genomic_DNA"/>
</dbReference>
<comment type="caution">
    <text evidence="3">The sequence shown here is derived from an EMBL/GenBank/DDBJ whole genome shotgun (WGS) entry which is preliminary data.</text>
</comment>
<reference evidence="3" key="1">
    <citation type="submission" date="2021-03" db="EMBL/GenBank/DDBJ databases">
        <title>Chromosome level genome of the anhydrobiotic midge Polypedilum vanderplanki.</title>
        <authorList>
            <person name="Yoshida Y."/>
            <person name="Kikawada T."/>
            <person name="Gusev O."/>
        </authorList>
    </citation>
    <scope>NUCLEOTIDE SEQUENCE</scope>
    <source>
        <strain evidence="3">NIAS01</strain>
        <tissue evidence="3">Whole body or cell culture</tissue>
    </source>
</reference>
<feature type="region of interest" description="Disordered" evidence="1">
    <location>
        <begin position="276"/>
        <end position="297"/>
    </location>
</feature>
<name>A0A9J6CTL3_POLVA</name>
<feature type="signal peptide" evidence="2">
    <location>
        <begin position="1"/>
        <end position="20"/>
    </location>
</feature>
<evidence type="ECO:0000256" key="2">
    <source>
        <dbReference type="SAM" id="SignalP"/>
    </source>
</evidence>
<gene>
    <name evidence="3" type="ORF">PVAND_014245</name>
</gene>
<dbReference type="Proteomes" id="UP001107558">
    <property type="component" value="Chromosome 1"/>
</dbReference>
<organism evidence="3 4">
    <name type="scientific">Polypedilum vanderplanki</name>
    <name type="common">Sleeping chironomid midge</name>
    <dbReference type="NCBI Taxonomy" id="319348"/>
    <lineage>
        <taxon>Eukaryota</taxon>
        <taxon>Metazoa</taxon>
        <taxon>Ecdysozoa</taxon>
        <taxon>Arthropoda</taxon>
        <taxon>Hexapoda</taxon>
        <taxon>Insecta</taxon>
        <taxon>Pterygota</taxon>
        <taxon>Neoptera</taxon>
        <taxon>Endopterygota</taxon>
        <taxon>Diptera</taxon>
        <taxon>Nematocera</taxon>
        <taxon>Chironomoidea</taxon>
        <taxon>Chironomidae</taxon>
        <taxon>Chironominae</taxon>
        <taxon>Polypedilum</taxon>
        <taxon>Polypedilum</taxon>
    </lineage>
</organism>